<comment type="cofactor">
    <cofactor evidence="4">
        <name>Mg(2+)</name>
        <dbReference type="ChEBI" id="CHEBI:18420"/>
    </cofactor>
    <text evidence="4">Divalent metal ions. Mg(2+) is the most effective.</text>
</comment>
<dbReference type="GO" id="GO:0016791">
    <property type="term" value="F:phosphatase activity"/>
    <property type="evidence" value="ECO:0007669"/>
    <property type="project" value="TreeGrafter"/>
</dbReference>
<dbReference type="Pfam" id="PF13242">
    <property type="entry name" value="Hydrolase_like"/>
    <property type="match status" value="1"/>
</dbReference>
<keyword evidence="1 4" id="KW-0479">Metal-binding</keyword>
<keyword evidence="6" id="KW-1185">Reference proteome</keyword>
<dbReference type="EC" id="3.1.3.-" evidence="1"/>
<feature type="binding site" evidence="3">
    <location>
        <position position="186"/>
    </location>
    <ligand>
        <name>substrate</name>
    </ligand>
</feature>
<comment type="similarity">
    <text evidence="1">Belongs to the HAD-like hydrolase superfamily. NagD family.</text>
</comment>
<reference evidence="5" key="1">
    <citation type="submission" date="2020-09" db="EMBL/GenBank/DDBJ databases">
        <title>A novel bacterium of genus Paenibacillus, isolated from South China Sea.</title>
        <authorList>
            <person name="Huang H."/>
            <person name="Mo K."/>
            <person name="Hu Y."/>
        </authorList>
    </citation>
    <scope>NUCLEOTIDE SEQUENCE</scope>
    <source>
        <strain evidence="5">IB182496</strain>
    </source>
</reference>
<evidence type="ECO:0000256" key="1">
    <source>
        <dbReference type="PIRNR" id="PIRNR000915"/>
    </source>
</evidence>
<dbReference type="GO" id="GO:0046872">
    <property type="term" value="F:metal ion binding"/>
    <property type="evidence" value="ECO:0007669"/>
    <property type="project" value="UniProtKB-KW"/>
</dbReference>
<keyword evidence="1 4" id="KW-0460">Magnesium</keyword>
<dbReference type="EMBL" id="JACXIZ010000048">
    <property type="protein sequence ID" value="MBD2847966.1"/>
    <property type="molecule type" value="Genomic_DNA"/>
</dbReference>
<comment type="caution">
    <text evidence="5">The sequence shown here is derived from an EMBL/GenBank/DDBJ whole genome shotgun (WGS) entry which is preliminary data.</text>
</comment>
<feature type="binding site" evidence="4">
    <location>
        <position position="17"/>
    </location>
    <ligand>
        <name>Mg(2+)</name>
        <dbReference type="ChEBI" id="CHEBI:18420"/>
    </ligand>
</feature>
<dbReference type="PIRSF" id="PIRSF000915">
    <property type="entry name" value="PGP-type_phosphatase"/>
    <property type="match status" value="1"/>
</dbReference>
<evidence type="ECO:0000256" key="3">
    <source>
        <dbReference type="PIRSR" id="PIRSR000915-2"/>
    </source>
</evidence>
<dbReference type="GO" id="GO:0005737">
    <property type="term" value="C:cytoplasm"/>
    <property type="evidence" value="ECO:0007669"/>
    <property type="project" value="TreeGrafter"/>
</dbReference>
<dbReference type="InterPro" id="IPR023214">
    <property type="entry name" value="HAD_sf"/>
</dbReference>
<dbReference type="InterPro" id="IPR006357">
    <property type="entry name" value="HAD-SF_hydro_IIA"/>
</dbReference>
<organism evidence="5 6">
    <name type="scientific">Paenibacillus sabuli</name>
    <dbReference type="NCBI Taxonomy" id="2772509"/>
    <lineage>
        <taxon>Bacteria</taxon>
        <taxon>Bacillati</taxon>
        <taxon>Bacillota</taxon>
        <taxon>Bacilli</taxon>
        <taxon>Bacillales</taxon>
        <taxon>Paenibacillaceae</taxon>
        <taxon>Paenibacillus</taxon>
    </lineage>
</organism>
<dbReference type="PANTHER" id="PTHR19288">
    <property type="entry name" value="4-NITROPHENYLPHOSPHATASE-RELATED"/>
    <property type="match status" value="1"/>
</dbReference>
<accession>A0A927GU42</accession>
<feature type="binding site" evidence="4">
    <location>
        <position position="211"/>
    </location>
    <ligand>
        <name>Mg(2+)</name>
        <dbReference type="ChEBI" id="CHEBI:18420"/>
    </ligand>
</feature>
<evidence type="ECO:0000256" key="4">
    <source>
        <dbReference type="PIRSR" id="PIRSR000915-3"/>
    </source>
</evidence>
<dbReference type="Pfam" id="PF13344">
    <property type="entry name" value="Hydrolase_6"/>
    <property type="match status" value="1"/>
</dbReference>
<name>A0A927GU42_9BACL</name>
<keyword evidence="5" id="KW-0378">Hydrolase</keyword>
<gene>
    <name evidence="5" type="ORF">IDH44_22450</name>
</gene>
<evidence type="ECO:0000313" key="5">
    <source>
        <dbReference type="EMBL" id="MBD2847966.1"/>
    </source>
</evidence>
<dbReference type="AlphaFoldDB" id="A0A927GU42"/>
<dbReference type="RefSeq" id="WP_190921070.1">
    <property type="nucleotide sequence ID" value="NZ_JACXIZ010000048.1"/>
</dbReference>
<evidence type="ECO:0000256" key="2">
    <source>
        <dbReference type="PIRSR" id="PIRSR000915-1"/>
    </source>
</evidence>
<evidence type="ECO:0000313" key="6">
    <source>
        <dbReference type="Proteomes" id="UP000621560"/>
    </source>
</evidence>
<feature type="active site" description="Nucleophile" evidence="2">
    <location>
        <position position="15"/>
    </location>
</feature>
<feature type="binding site" evidence="4">
    <location>
        <position position="15"/>
    </location>
    <ligand>
        <name>Mg(2+)</name>
        <dbReference type="ChEBI" id="CHEBI:18420"/>
    </ligand>
</feature>
<dbReference type="NCBIfam" id="TIGR01460">
    <property type="entry name" value="HAD-SF-IIA"/>
    <property type="match status" value="1"/>
</dbReference>
<feature type="active site" description="Proton donor" evidence="2">
    <location>
        <position position="17"/>
    </location>
</feature>
<comment type="function">
    <text evidence="1">Catalyzes the dephosphorylation of 2-6 carbon acid sugars in vitro.</text>
</comment>
<dbReference type="Proteomes" id="UP000621560">
    <property type="component" value="Unassembled WGS sequence"/>
</dbReference>
<proteinExistence type="inferred from homology"/>
<sequence>MEGKRTDVPQGLLIDLDGTLYHGRRMIPGADRWVASLQAAELPYLFVTNNSSLAPEAVAERLQTMGIPAAAEQVCTSAQAAAAYIAGRSPGAPVHIVGEVGLRTAAEQAGLALVEESADYVLQGIDRGFDYPKLSHAARLIRAGAAYILTNPDLLLPTEDGLEPGAGALGAMLQAAGQREPTIIGKPSPILVSYALARLGMTPGSVWMVGDNMATDIAAARRAGCGAVLVLTGVTTAASLRSDTERAGISPDLIFEDLMQLERYMNAMLRT</sequence>
<dbReference type="InterPro" id="IPR036412">
    <property type="entry name" value="HAD-like_sf"/>
</dbReference>
<protein>
    <recommendedName>
        <fullName evidence="1">Acid sugar phosphatase</fullName>
        <ecNumber evidence="1">3.1.3.-</ecNumber>
    </recommendedName>
</protein>
<dbReference type="Gene3D" id="3.40.50.1000">
    <property type="entry name" value="HAD superfamily/HAD-like"/>
    <property type="match status" value="2"/>
</dbReference>
<dbReference type="SUPFAM" id="SSF56784">
    <property type="entry name" value="HAD-like"/>
    <property type="match status" value="1"/>
</dbReference>
<dbReference type="PANTHER" id="PTHR19288:SF46">
    <property type="entry name" value="HALOACID DEHALOGENASE-LIKE HYDROLASE DOMAIN-CONTAINING PROTEIN 2"/>
    <property type="match status" value="1"/>
</dbReference>